<dbReference type="EMBL" id="WBKG01000006">
    <property type="protein sequence ID" value="KAB1988823.1"/>
    <property type="molecule type" value="Genomic_DNA"/>
</dbReference>
<dbReference type="InterPro" id="IPR005560">
    <property type="entry name" value="Csp_YhjQ"/>
</dbReference>
<dbReference type="PANTHER" id="PTHR37310">
    <property type="entry name" value="CYTOPLASMIC PROTEIN-RELATED"/>
    <property type="match status" value="1"/>
</dbReference>
<dbReference type="Proteomes" id="UP000442990">
    <property type="component" value="Unassembled WGS sequence"/>
</dbReference>
<name>A0A7J5DJF4_9ACTN</name>
<evidence type="ECO:0000313" key="1">
    <source>
        <dbReference type="EMBL" id="KAB1988823.1"/>
    </source>
</evidence>
<keyword evidence="2" id="KW-1185">Reference proteome</keyword>
<dbReference type="RefSeq" id="WP_151468854.1">
    <property type="nucleotide sequence ID" value="NZ_WBKG01000006.1"/>
</dbReference>
<dbReference type="AlphaFoldDB" id="A0A7J5DJF4"/>
<evidence type="ECO:0000313" key="2">
    <source>
        <dbReference type="Proteomes" id="UP000442990"/>
    </source>
</evidence>
<reference evidence="1 2" key="1">
    <citation type="submission" date="2019-09" db="EMBL/GenBank/DDBJ databases">
        <title>Isolation and identification of active actinomycetes.</title>
        <authorList>
            <person name="Yu Z."/>
            <person name="Han C."/>
            <person name="Yu B."/>
        </authorList>
    </citation>
    <scope>NUCLEOTIDE SEQUENCE [LARGE SCALE GENOMIC DNA]</scope>
    <source>
        <strain evidence="1 2">NEAU-H2</strain>
    </source>
</reference>
<protein>
    <submittedName>
        <fullName evidence="1">Ferredoxin</fullName>
    </submittedName>
</protein>
<sequence>MTTTPSQQELFRYLEDRFECARACAECARTSTLRASLMDPGGPKKQETARRSGILCAEVCEATCQVLSRHPGLSDRELRARLEWCRDVCLECAEAFDECPGAEAAAQNCRDCARSCSDFIATLR</sequence>
<dbReference type="PANTHER" id="PTHR37310:SF1">
    <property type="entry name" value="CYTOPLASMIC PROTEIN"/>
    <property type="match status" value="1"/>
</dbReference>
<comment type="caution">
    <text evidence="1">The sequence shown here is derived from an EMBL/GenBank/DDBJ whole genome shotgun (WGS) entry which is preliminary data.</text>
</comment>
<organism evidence="1 2">
    <name type="scientific">Streptomyces triticiradicis</name>
    <dbReference type="NCBI Taxonomy" id="2651189"/>
    <lineage>
        <taxon>Bacteria</taxon>
        <taxon>Bacillati</taxon>
        <taxon>Actinomycetota</taxon>
        <taxon>Actinomycetes</taxon>
        <taxon>Kitasatosporales</taxon>
        <taxon>Streptomycetaceae</taxon>
        <taxon>Streptomyces</taxon>
    </lineage>
</organism>
<gene>
    <name evidence="1" type="ORF">F8144_09720</name>
</gene>
<proteinExistence type="predicted"/>
<dbReference type="Gene3D" id="1.20.1270.360">
    <property type="match status" value="1"/>
</dbReference>
<dbReference type="Pfam" id="PF03860">
    <property type="entry name" value="Csp"/>
    <property type="match status" value="1"/>
</dbReference>
<accession>A0A7J5DJF4</accession>